<evidence type="ECO:0000313" key="4">
    <source>
        <dbReference type="EMBL" id="CAH3035883.1"/>
    </source>
</evidence>
<feature type="domain" description="UMOD/GP2/OIT3-like D8C" evidence="3">
    <location>
        <begin position="205"/>
        <end position="282"/>
    </location>
</feature>
<protein>
    <recommendedName>
        <fullName evidence="3">UMOD/GP2/OIT3-like D8C domain-containing protein</fullName>
    </recommendedName>
</protein>
<organism evidence="4 5">
    <name type="scientific">Pocillopora meandrina</name>
    <dbReference type="NCBI Taxonomy" id="46732"/>
    <lineage>
        <taxon>Eukaryota</taxon>
        <taxon>Metazoa</taxon>
        <taxon>Cnidaria</taxon>
        <taxon>Anthozoa</taxon>
        <taxon>Hexacorallia</taxon>
        <taxon>Scleractinia</taxon>
        <taxon>Astrocoeniina</taxon>
        <taxon>Pocilloporidae</taxon>
        <taxon>Pocillopora</taxon>
    </lineage>
</organism>
<reference evidence="4 5" key="1">
    <citation type="submission" date="2022-05" db="EMBL/GenBank/DDBJ databases">
        <authorList>
            <consortium name="Genoscope - CEA"/>
            <person name="William W."/>
        </authorList>
    </citation>
    <scope>NUCLEOTIDE SEQUENCE [LARGE SCALE GENOMIC DNA]</scope>
</reference>
<proteinExistence type="predicted"/>
<comment type="caution">
    <text evidence="4">The sequence shown here is derived from an EMBL/GenBank/DDBJ whole genome shotgun (WGS) entry which is preliminary data.</text>
</comment>
<sequence length="285" mass="32086">WDTRRHFSALFLPYCKIECEGYKVLDSADRKNTYGMGNEACDDDIEEAWYRFTGAAGSKMPESPPNKYTCGTHAPGWLNGRHPSVAEGKVSRQVCFNWGGNDCKWYTSIEVRNCDSFFVYKLVKTPECKLRYCGTGITTISIALSCAAFKTPRCMHTPLFLPYCKLECEGYKVLDSADRKNTYGMGGIACDDEIEEAWYRFTGAAGSKMPESPPNEKMCGTHVPGWLNGRHPSVAEGKVSREVCFNWVGKNCFFKANIEVRNCESFFVYKLVKTPDCNLCYCGSD</sequence>
<dbReference type="PANTHER" id="PTHR36191:SF4">
    <property type="entry name" value="VWFD DOMAIN-CONTAINING PROTEIN"/>
    <property type="match status" value="1"/>
</dbReference>
<evidence type="ECO:0000256" key="2">
    <source>
        <dbReference type="ARBA" id="ARBA00023157"/>
    </source>
</evidence>
<evidence type="ECO:0000256" key="1">
    <source>
        <dbReference type="ARBA" id="ARBA00022729"/>
    </source>
</evidence>
<evidence type="ECO:0000259" key="3">
    <source>
        <dbReference type="Pfam" id="PF23283"/>
    </source>
</evidence>
<evidence type="ECO:0000313" key="5">
    <source>
        <dbReference type="Proteomes" id="UP001159428"/>
    </source>
</evidence>
<keyword evidence="5" id="KW-1185">Reference proteome</keyword>
<feature type="domain" description="UMOD/GP2/OIT3-like D8C" evidence="3">
    <location>
        <begin position="56"/>
        <end position="133"/>
    </location>
</feature>
<dbReference type="Pfam" id="PF23283">
    <property type="entry name" value="D8C_UMOD"/>
    <property type="match status" value="2"/>
</dbReference>
<dbReference type="EMBL" id="CALNXJ010000003">
    <property type="protein sequence ID" value="CAH3035883.1"/>
    <property type="molecule type" value="Genomic_DNA"/>
</dbReference>
<dbReference type="PANTHER" id="PTHR36191">
    <property type="entry name" value="ENDO/EXONUCLEASE/PHOSPHATASE DOMAIN-CONTAINING PROTEIN-RELATED"/>
    <property type="match status" value="1"/>
</dbReference>
<keyword evidence="1" id="KW-0732">Signal</keyword>
<gene>
    <name evidence="4" type="ORF">PMEA_00016536</name>
</gene>
<accession>A0AAU9VSM5</accession>
<name>A0AAU9VSM5_9CNID</name>
<feature type="non-terminal residue" evidence="4">
    <location>
        <position position="1"/>
    </location>
</feature>
<dbReference type="Proteomes" id="UP001159428">
    <property type="component" value="Unassembled WGS sequence"/>
</dbReference>
<dbReference type="InterPro" id="IPR057774">
    <property type="entry name" value="D8C_UMOD/GP2/OIT3-like"/>
</dbReference>
<keyword evidence="2" id="KW-1015">Disulfide bond</keyword>
<dbReference type="AlphaFoldDB" id="A0AAU9VSM5"/>